<dbReference type="PANTHER" id="PTHR43669:SF3">
    <property type="entry name" value="ALCOHOL DEHYDROGENASE, PUTATIVE (AFU_ORTHOLOGUE AFUA_3G03445)-RELATED"/>
    <property type="match status" value="1"/>
</dbReference>
<dbReference type="OrthoDB" id="5336600at2759"/>
<dbReference type="OMA" id="REDWTGQ"/>
<dbReference type="AlphaFoldDB" id="S3D2R9"/>
<dbReference type="GeneID" id="19471248"/>
<dbReference type="Proteomes" id="UP000016922">
    <property type="component" value="Unassembled WGS sequence"/>
</dbReference>
<dbReference type="InterPro" id="IPR036291">
    <property type="entry name" value="NAD(P)-bd_dom_sf"/>
</dbReference>
<name>S3D2R9_GLAL2</name>
<organism evidence="3 4">
    <name type="scientific">Glarea lozoyensis (strain ATCC 20868 / MF5171)</name>
    <dbReference type="NCBI Taxonomy" id="1116229"/>
    <lineage>
        <taxon>Eukaryota</taxon>
        <taxon>Fungi</taxon>
        <taxon>Dikarya</taxon>
        <taxon>Ascomycota</taxon>
        <taxon>Pezizomycotina</taxon>
        <taxon>Leotiomycetes</taxon>
        <taxon>Helotiales</taxon>
        <taxon>Helotiaceae</taxon>
        <taxon>Glarea</taxon>
    </lineage>
</organism>
<comment type="similarity">
    <text evidence="1">Belongs to the short-chain dehydrogenases/reductases (SDR) family.</text>
</comment>
<dbReference type="PANTHER" id="PTHR43669">
    <property type="entry name" value="5-KETO-D-GLUCONATE 5-REDUCTASE"/>
    <property type="match status" value="1"/>
</dbReference>
<keyword evidence="4" id="KW-1185">Reference proteome</keyword>
<dbReference type="Gene3D" id="3.40.50.720">
    <property type="entry name" value="NAD(P)-binding Rossmann-like Domain"/>
    <property type="match status" value="1"/>
</dbReference>
<reference evidence="3 4" key="1">
    <citation type="journal article" date="2013" name="BMC Genomics">
        <title>Genomics-driven discovery of the pneumocandin biosynthetic gene cluster in the fungus Glarea lozoyensis.</title>
        <authorList>
            <person name="Chen L."/>
            <person name="Yue Q."/>
            <person name="Zhang X."/>
            <person name="Xiang M."/>
            <person name="Wang C."/>
            <person name="Li S."/>
            <person name="Che Y."/>
            <person name="Ortiz-Lopez F.J."/>
            <person name="Bills G.F."/>
            <person name="Liu X."/>
            <person name="An Z."/>
        </authorList>
    </citation>
    <scope>NUCLEOTIDE SEQUENCE [LARGE SCALE GENOMIC DNA]</scope>
    <source>
        <strain evidence="4">ATCC 20868 / MF5171</strain>
    </source>
</reference>
<protein>
    <submittedName>
        <fullName evidence="3">NAD(P)-binding Rossmann-fold containing protein</fullName>
    </submittedName>
</protein>
<accession>S3D2R9</accession>
<dbReference type="Pfam" id="PF00106">
    <property type="entry name" value="adh_short"/>
    <property type="match status" value="1"/>
</dbReference>
<dbReference type="KEGG" id="glz:GLAREA_12207"/>
<proteinExistence type="inferred from homology"/>
<dbReference type="HOGENOM" id="CLU_010194_17_1_1"/>
<evidence type="ECO:0000313" key="4">
    <source>
        <dbReference type="Proteomes" id="UP000016922"/>
    </source>
</evidence>
<sequence length="228" mass="24835">MSSPGPLFIVGTGPMIGSEIPKLFASKTFTQIALFARTTATLTAAKDKITAAAPSATIKLYTADVTDSPNLTKALEQAVTDLGKPEVVVFNAARINYGMFDTYTEADILLDFQIPNLGLYTTAKVLLPYLRSLAKEKENAHPCLFVTSSPLMHRPVAPVFSLSMAKTAQASLTKTLAEMNKEVHVAVVSVDGPVTFDEPVNNPVSTAKMFWEAWEGKKEEWKFEYVVV</sequence>
<evidence type="ECO:0000313" key="3">
    <source>
        <dbReference type="EMBL" id="EPE32125.1"/>
    </source>
</evidence>
<dbReference type="InterPro" id="IPR002347">
    <property type="entry name" value="SDR_fam"/>
</dbReference>
<gene>
    <name evidence="3" type="ORF">GLAREA_12207</name>
</gene>
<dbReference type="EMBL" id="KE145360">
    <property type="protein sequence ID" value="EPE32125.1"/>
    <property type="molecule type" value="Genomic_DNA"/>
</dbReference>
<evidence type="ECO:0000256" key="2">
    <source>
        <dbReference type="ARBA" id="ARBA00023002"/>
    </source>
</evidence>
<dbReference type="SUPFAM" id="SSF51735">
    <property type="entry name" value="NAD(P)-binding Rossmann-fold domains"/>
    <property type="match status" value="1"/>
</dbReference>
<dbReference type="eggNOG" id="ENOG502SCIW">
    <property type="taxonomic scope" value="Eukaryota"/>
</dbReference>
<dbReference type="RefSeq" id="XP_008081180.1">
    <property type="nucleotide sequence ID" value="XM_008082989.1"/>
</dbReference>
<dbReference type="GO" id="GO:0016491">
    <property type="term" value="F:oxidoreductase activity"/>
    <property type="evidence" value="ECO:0007669"/>
    <property type="project" value="UniProtKB-KW"/>
</dbReference>
<keyword evidence="2" id="KW-0560">Oxidoreductase</keyword>
<evidence type="ECO:0000256" key="1">
    <source>
        <dbReference type="ARBA" id="ARBA00006484"/>
    </source>
</evidence>